<dbReference type="SUPFAM" id="SSF56281">
    <property type="entry name" value="Metallo-hydrolase/oxidoreductase"/>
    <property type="match status" value="1"/>
</dbReference>
<accession>A0A1G6IL49</accession>
<dbReference type="HAMAP" id="MF_00457">
    <property type="entry name" value="UPF0173"/>
    <property type="match status" value="1"/>
</dbReference>
<dbReference type="Gene3D" id="3.60.15.10">
    <property type="entry name" value="Ribonuclease Z/Hydroxyacylglutathione hydrolase-like"/>
    <property type="match status" value="1"/>
</dbReference>
<organism evidence="4 5">
    <name type="scientific">Desulfurella multipotens</name>
    <dbReference type="NCBI Taxonomy" id="79269"/>
    <lineage>
        <taxon>Bacteria</taxon>
        <taxon>Pseudomonadati</taxon>
        <taxon>Campylobacterota</taxon>
        <taxon>Desulfurellia</taxon>
        <taxon>Desulfurellales</taxon>
        <taxon>Desulfurellaceae</taxon>
        <taxon>Desulfurella</taxon>
    </lineage>
</organism>
<comment type="similarity">
    <text evidence="2">Belongs to the UPF0173 family.</text>
</comment>
<feature type="domain" description="Metallo-beta-lactamase" evidence="3">
    <location>
        <begin position="7"/>
        <end position="191"/>
    </location>
</feature>
<proteinExistence type="inferred from homology"/>
<evidence type="ECO:0000256" key="1">
    <source>
        <dbReference type="ARBA" id="ARBA00022801"/>
    </source>
</evidence>
<sequence length="226" mass="24551">MQLTYLGHAAVMAKGSVSIIIDPFLTGNPQATIKPGDVKVDYILLTHGHGDHIGDALEIAKANSATIIAPFELAMYCQSKGAAKVHPMHIGGAHRFSDSFWVKLTIAHHGSSVIEGDKIIYTGNPCGYVVELDGKKFYHSGDTGLFLDMQLIGENGLDLAILPIGDNFTMGITDAAKAVEFLKPKKVLPIHYNTWDIIKADPQEFKNAVKFPCEVVILKPNETLNL</sequence>
<evidence type="ECO:0000256" key="2">
    <source>
        <dbReference type="HAMAP-Rule" id="MF_00457"/>
    </source>
</evidence>
<dbReference type="RefSeq" id="WP_025392745.1">
    <property type="nucleotide sequence ID" value="NZ_FMYU01000002.1"/>
</dbReference>
<dbReference type="AlphaFoldDB" id="A0A1G6IL49"/>
<evidence type="ECO:0000313" key="5">
    <source>
        <dbReference type="Proteomes" id="UP000199411"/>
    </source>
</evidence>
<dbReference type="InterPro" id="IPR001279">
    <property type="entry name" value="Metallo-B-lactamas"/>
</dbReference>
<name>A0A1G6IL49_9BACT</name>
<dbReference type="GO" id="GO:0016787">
    <property type="term" value="F:hydrolase activity"/>
    <property type="evidence" value="ECO:0007669"/>
    <property type="project" value="UniProtKB-UniRule"/>
</dbReference>
<keyword evidence="1 2" id="KW-0378">Hydrolase</keyword>
<dbReference type="InterPro" id="IPR050114">
    <property type="entry name" value="UPF0173_UPF0282_UlaG_hydrolase"/>
</dbReference>
<reference evidence="5" key="1">
    <citation type="submission" date="2016-10" db="EMBL/GenBank/DDBJ databases">
        <authorList>
            <person name="Varghese N."/>
            <person name="Submissions S."/>
        </authorList>
    </citation>
    <scope>NUCLEOTIDE SEQUENCE [LARGE SCALE GENOMIC DNA]</scope>
    <source>
        <strain evidence="5">DSM 8415</strain>
    </source>
</reference>
<dbReference type="PANTHER" id="PTHR43546:SF3">
    <property type="entry name" value="UPF0173 METAL-DEPENDENT HYDROLASE MJ1163"/>
    <property type="match status" value="1"/>
</dbReference>
<keyword evidence="5" id="KW-1185">Reference proteome</keyword>
<dbReference type="SMART" id="SM00849">
    <property type="entry name" value="Lactamase_B"/>
    <property type="match status" value="1"/>
</dbReference>
<protein>
    <recommendedName>
        <fullName evidence="2">UPF0173 metal-dependent hydrolase SAMN05660835_00260</fullName>
    </recommendedName>
</protein>
<dbReference type="InterPro" id="IPR022877">
    <property type="entry name" value="UPF0173"/>
</dbReference>
<gene>
    <name evidence="4" type="ORF">SAMN05660835_00260</name>
</gene>
<dbReference type="InterPro" id="IPR036866">
    <property type="entry name" value="RibonucZ/Hydroxyglut_hydro"/>
</dbReference>
<dbReference type="OrthoDB" id="9789133at2"/>
<dbReference type="Pfam" id="PF12706">
    <property type="entry name" value="Lactamase_B_2"/>
    <property type="match status" value="1"/>
</dbReference>
<dbReference type="EMBL" id="FMYU01000002">
    <property type="protein sequence ID" value="SDC07217.1"/>
    <property type="molecule type" value="Genomic_DNA"/>
</dbReference>
<evidence type="ECO:0000313" key="4">
    <source>
        <dbReference type="EMBL" id="SDC07217.1"/>
    </source>
</evidence>
<dbReference type="Proteomes" id="UP000199411">
    <property type="component" value="Unassembled WGS sequence"/>
</dbReference>
<dbReference type="NCBIfam" id="NF001911">
    <property type="entry name" value="PRK00685.1"/>
    <property type="match status" value="1"/>
</dbReference>
<dbReference type="PANTHER" id="PTHR43546">
    <property type="entry name" value="UPF0173 METAL-DEPENDENT HYDROLASE MJ1163-RELATED"/>
    <property type="match status" value="1"/>
</dbReference>
<evidence type="ECO:0000259" key="3">
    <source>
        <dbReference type="SMART" id="SM00849"/>
    </source>
</evidence>